<feature type="domain" description="Dyp-type peroxidase N-terminal" evidence="11">
    <location>
        <begin position="50"/>
        <end position="201"/>
    </location>
</feature>
<reference evidence="13" key="1">
    <citation type="submission" date="2021-01" db="EMBL/GenBank/DDBJ databases">
        <title>Whole genome shotgun sequence of Planotetraspora thailandica NBRC 104271.</title>
        <authorList>
            <person name="Komaki H."/>
            <person name="Tamura T."/>
        </authorList>
    </citation>
    <scope>NUCLEOTIDE SEQUENCE</scope>
    <source>
        <strain evidence="13">NBRC 104271</strain>
    </source>
</reference>
<evidence type="ECO:0000256" key="4">
    <source>
        <dbReference type="ARBA" id="ARBA00022723"/>
    </source>
</evidence>
<dbReference type="PANTHER" id="PTHR30521:SF4">
    <property type="entry name" value="DEFERROCHELATASE"/>
    <property type="match status" value="1"/>
</dbReference>
<dbReference type="InterPro" id="IPR006311">
    <property type="entry name" value="TAT_signal"/>
</dbReference>
<gene>
    <name evidence="13" type="ORF">Pth03_71090</name>
</gene>
<evidence type="ECO:0000259" key="11">
    <source>
        <dbReference type="Pfam" id="PF04261"/>
    </source>
</evidence>
<evidence type="ECO:0000313" key="13">
    <source>
        <dbReference type="EMBL" id="GII58720.1"/>
    </source>
</evidence>
<comment type="caution">
    <text evidence="13">The sequence shown here is derived from an EMBL/GenBank/DDBJ whole genome shotgun (WGS) entry which is preliminary data.</text>
</comment>
<dbReference type="GO" id="GO:0005829">
    <property type="term" value="C:cytosol"/>
    <property type="evidence" value="ECO:0007669"/>
    <property type="project" value="TreeGrafter"/>
</dbReference>
<keyword evidence="5 10" id="KW-0732">Signal</keyword>
<feature type="signal peptide" evidence="10">
    <location>
        <begin position="1"/>
        <end position="32"/>
    </location>
</feature>
<evidence type="ECO:0000256" key="7">
    <source>
        <dbReference type="ARBA" id="ARBA00023004"/>
    </source>
</evidence>
<dbReference type="GO" id="GO:0020037">
    <property type="term" value="F:heme binding"/>
    <property type="evidence" value="ECO:0007669"/>
    <property type="project" value="InterPro"/>
</dbReference>
<proteinExistence type="inferred from homology"/>
<dbReference type="PANTHER" id="PTHR30521">
    <property type="entry name" value="DEFERROCHELATASE/PEROXIDASE"/>
    <property type="match status" value="1"/>
</dbReference>
<feature type="compositionally biased region" description="Polar residues" evidence="9">
    <location>
        <begin position="96"/>
        <end position="106"/>
    </location>
</feature>
<dbReference type="NCBIfam" id="TIGR01413">
    <property type="entry name" value="Dyp_perox_fam"/>
    <property type="match status" value="1"/>
</dbReference>
<keyword evidence="14" id="KW-1185">Reference proteome</keyword>
<accession>A0A8J3Y0X1</accession>
<dbReference type="Pfam" id="PF20628">
    <property type="entry name" value="Dyp_perox_C"/>
    <property type="match status" value="1"/>
</dbReference>
<organism evidence="13 14">
    <name type="scientific">Planotetraspora thailandica</name>
    <dbReference type="NCBI Taxonomy" id="487172"/>
    <lineage>
        <taxon>Bacteria</taxon>
        <taxon>Bacillati</taxon>
        <taxon>Actinomycetota</taxon>
        <taxon>Actinomycetes</taxon>
        <taxon>Streptosporangiales</taxon>
        <taxon>Streptosporangiaceae</taxon>
        <taxon>Planotetraspora</taxon>
    </lineage>
</organism>
<dbReference type="AlphaFoldDB" id="A0A8J3Y0X1"/>
<sequence>MSGYDRRSFLRGALAAGIAGATVGGMAGAASAAPQDTATPPAPPFHGRHQAGILETPRRRTIMSSFDVVADDKNGLVDLLHTLTDRARVLTAGGTPPQNGVTTPPSDSGILGPSVPSGGLMVTVGVGASLFDDRYGLASRKPSGLTAMPTFPNDDLDPAWCHGDLSLQLSADDDDILLHALRDIARHTRGGMQVRWRMNGFTNPPRPTGTQRNFLGFKDGISNPDVTNAAEMDRLVWASGKAPDPAWTAGGSYLVVRLIRMLVEFWDRVGLSEQEQMFGRSKDTGAPLDGMREQDAPKFHLDPEGRVIPLTSHIRVANPRTPQTDASRILRRGFNYDRGMDEVGNLDVGLIFTCYQQNIARQFEATQKRLIDEPLVDYISPFGGGYFFTLPGVQDSSRTYADFIQV</sequence>
<feature type="chain" id="PRO_5035227732" evidence="10">
    <location>
        <begin position="33"/>
        <end position="406"/>
    </location>
</feature>
<evidence type="ECO:0000256" key="3">
    <source>
        <dbReference type="ARBA" id="ARBA00022617"/>
    </source>
</evidence>
<dbReference type="InterPro" id="IPR048327">
    <property type="entry name" value="Dyp_perox_N"/>
</dbReference>
<evidence type="ECO:0000256" key="8">
    <source>
        <dbReference type="ARBA" id="ARBA00025737"/>
    </source>
</evidence>
<evidence type="ECO:0000256" key="9">
    <source>
        <dbReference type="SAM" id="MobiDB-lite"/>
    </source>
</evidence>
<comment type="cofactor">
    <cofactor evidence="1">
        <name>heme b</name>
        <dbReference type="ChEBI" id="CHEBI:60344"/>
    </cofactor>
</comment>
<feature type="domain" description="Dyp-type peroxidase C-terminal" evidence="12">
    <location>
        <begin position="210"/>
        <end position="393"/>
    </location>
</feature>
<dbReference type="InterPro" id="IPR011008">
    <property type="entry name" value="Dimeric_a/b-barrel"/>
</dbReference>
<dbReference type="EMBL" id="BOOR01000070">
    <property type="protein sequence ID" value="GII58720.1"/>
    <property type="molecule type" value="Genomic_DNA"/>
</dbReference>
<protein>
    <submittedName>
        <fullName evidence="13">Iron-dependent peroxidase</fullName>
    </submittedName>
</protein>
<evidence type="ECO:0000256" key="5">
    <source>
        <dbReference type="ARBA" id="ARBA00022729"/>
    </source>
</evidence>
<dbReference type="GO" id="GO:0046872">
    <property type="term" value="F:metal ion binding"/>
    <property type="evidence" value="ECO:0007669"/>
    <property type="project" value="UniProtKB-KW"/>
</dbReference>
<dbReference type="PROSITE" id="PS51404">
    <property type="entry name" value="DYP_PEROXIDASE"/>
    <property type="match status" value="1"/>
</dbReference>
<keyword evidence="4" id="KW-0479">Metal-binding</keyword>
<feature type="region of interest" description="Disordered" evidence="9">
    <location>
        <begin position="90"/>
        <end position="109"/>
    </location>
</feature>
<dbReference type="InterPro" id="IPR048328">
    <property type="entry name" value="Dyp_perox_C"/>
</dbReference>
<evidence type="ECO:0000313" key="14">
    <source>
        <dbReference type="Proteomes" id="UP000605992"/>
    </source>
</evidence>
<evidence type="ECO:0000259" key="12">
    <source>
        <dbReference type="Pfam" id="PF20628"/>
    </source>
</evidence>
<evidence type="ECO:0000256" key="10">
    <source>
        <dbReference type="SAM" id="SignalP"/>
    </source>
</evidence>
<keyword evidence="7" id="KW-0408">Iron</keyword>
<keyword evidence="2 13" id="KW-0575">Peroxidase</keyword>
<evidence type="ECO:0000256" key="6">
    <source>
        <dbReference type="ARBA" id="ARBA00023002"/>
    </source>
</evidence>
<dbReference type="SUPFAM" id="SSF54909">
    <property type="entry name" value="Dimeric alpha+beta barrel"/>
    <property type="match status" value="1"/>
</dbReference>
<dbReference type="PROSITE" id="PS51318">
    <property type="entry name" value="TAT"/>
    <property type="match status" value="1"/>
</dbReference>
<evidence type="ECO:0000256" key="2">
    <source>
        <dbReference type="ARBA" id="ARBA00022559"/>
    </source>
</evidence>
<dbReference type="Pfam" id="PF04261">
    <property type="entry name" value="Dyp_perox_N"/>
    <property type="match status" value="1"/>
</dbReference>
<evidence type="ECO:0000256" key="1">
    <source>
        <dbReference type="ARBA" id="ARBA00001970"/>
    </source>
</evidence>
<keyword evidence="6" id="KW-0560">Oxidoreductase</keyword>
<dbReference type="RefSeq" id="WP_203948810.1">
    <property type="nucleotide sequence ID" value="NZ_BOOR01000070.1"/>
</dbReference>
<dbReference type="InterPro" id="IPR006314">
    <property type="entry name" value="Dyp_peroxidase"/>
</dbReference>
<dbReference type="Proteomes" id="UP000605992">
    <property type="component" value="Unassembled WGS sequence"/>
</dbReference>
<keyword evidence="3" id="KW-0349">Heme</keyword>
<dbReference type="GO" id="GO:0004601">
    <property type="term" value="F:peroxidase activity"/>
    <property type="evidence" value="ECO:0007669"/>
    <property type="project" value="UniProtKB-KW"/>
</dbReference>
<name>A0A8J3Y0X1_9ACTN</name>
<comment type="similarity">
    <text evidence="8">Belongs to the DyP-type peroxidase family.</text>
</comment>